<dbReference type="AlphaFoldDB" id="A0A7I9UVI5"/>
<protein>
    <submittedName>
        <fullName evidence="3">HNH endonuclease</fullName>
    </submittedName>
</protein>
<keyword evidence="4" id="KW-1185">Reference proteome</keyword>
<feature type="region of interest" description="Disordered" evidence="1">
    <location>
        <begin position="241"/>
        <end position="281"/>
    </location>
</feature>
<dbReference type="Proteomes" id="UP000444980">
    <property type="component" value="Unassembled WGS sequence"/>
</dbReference>
<feature type="compositionally biased region" description="Basic and acidic residues" evidence="1">
    <location>
        <begin position="256"/>
        <end position="281"/>
    </location>
</feature>
<gene>
    <name evidence="3" type="ORF">nbrc107697_10010</name>
</gene>
<dbReference type="InterPro" id="IPR003870">
    <property type="entry name" value="DUF222"/>
</dbReference>
<comment type="caution">
    <text evidence="3">The sequence shown here is derived from an EMBL/GenBank/DDBJ whole genome shotgun (WGS) entry which is preliminary data.</text>
</comment>
<dbReference type="EMBL" id="BJOU01000001">
    <property type="protein sequence ID" value="GED96962.1"/>
    <property type="molecule type" value="Genomic_DNA"/>
</dbReference>
<keyword evidence="3" id="KW-0255">Endonuclease</keyword>
<keyword evidence="3" id="KW-0540">Nuclease</keyword>
<feature type="region of interest" description="Disordered" evidence="1">
    <location>
        <begin position="464"/>
        <end position="485"/>
    </location>
</feature>
<feature type="domain" description="DUF222" evidence="2">
    <location>
        <begin position="44"/>
        <end position="375"/>
    </location>
</feature>
<sequence length="515" mass="55656">MAGEEFADAGLPDSPAELARLIDAAVAKLAESPLGLTADADVLETVEAVEGAWRRAAAVNAALLVEISDRELYSHVGHTTVKRFYAQHLRLGDGEAKRRLAVAASIGVFTSMTGDKLPPKWEPLAAGVAEAQVSADHVVEVEHIMAKVPMMADPDQVTTAVEVLANAARELAPADLRPLGQRLLAHLDPDGTLGNDIDRQRRRGITIGRQDSRMMSKISGYLTPALRAKLEVLLDNWAAPGMNNPDDESSMSGSKAELDGSDREALGDAVRRDTRTPSQRNHDAIEHGLDWILGHEGLGRPDRLPAEVVITVDEADLARRAGVALTATGTLVPIPDLVALAADATPWLEVFKTSTRTVLDFRRGRRFATKTQRLAMFGADRGCTRPMCTEPFARTQAHHGQRDWADGGNTDINELAAACGTDNRNVGTRPGQWETTIIADGPDEGRVGWRLAGTDGPYRTNPVHHPQAFLRGHPQPPPEPPRRTTMLRTRPDVRPRTFVDPGSAVERALALVLAA</sequence>
<organism evidence="3 4">
    <name type="scientific">Gordonia crocea</name>
    <dbReference type="NCBI Taxonomy" id="589162"/>
    <lineage>
        <taxon>Bacteria</taxon>
        <taxon>Bacillati</taxon>
        <taxon>Actinomycetota</taxon>
        <taxon>Actinomycetes</taxon>
        <taxon>Mycobacteriales</taxon>
        <taxon>Gordoniaceae</taxon>
        <taxon>Gordonia</taxon>
    </lineage>
</organism>
<accession>A0A7I9UVI5</accession>
<proteinExistence type="predicted"/>
<dbReference type="OrthoDB" id="3513062at2"/>
<reference evidence="4" key="1">
    <citation type="submission" date="2019-06" db="EMBL/GenBank/DDBJ databases">
        <title>Gordonia isolated from sludge of a wastewater treatment plant.</title>
        <authorList>
            <person name="Tamura T."/>
            <person name="Aoyama K."/>
            <person name="Kang Y."/>
            <person name="Saito S."/>
            <person name="Akiyama N."/>
            <person name="Yazawa K."/>
            <person name="Gonoi T."/>
            <person name="Mikami Y."/>
        </authorList>
    </citation>
    <scope>NUCLEOTIDE SEQUENCE [LARGE SCALE GENOMIC DNA]</scope>
    <source>
        <strain evidence="4">NBRC 107697</strain>
    </source>
</reference>
<keyword evidence="3" id="KW-0378">Hydrolase</keyword>
<evidence type="ECO:0000313" key="3">
    <source>
        <dbReference type="EMBL" id="GED96962.1"/>
    </source>
</evidence>
<dbReference type="Pfam" id="PF02720">
    <property type="entry name" value="DUF222"/>
    <property type="match status" value="1"/>
</dbReference>
<evidence type="ECO:0000313" key="4">
    <source>
        <dbReference type="Proteomes" id="UP000444980"/>
    </source>
</evidence>
<dbReference type="RefSeq" id="WP_161926361.1">
    <property type="nucleotide sequence ID" value="NZ_BJOU01000001.1"/>
</dbReference>
<evidence type="ECO:0000256" key="1">
    <source>
        <dbReference type="SAM" id="MobiDB-lite"/>
    </source>
</evidence>
<name>A0A7I9UVI5_9ACTN</name>
<evidence type="ECO:0000259" key="2">
    <source>
        <dbReference type="Pfam" id="PF02720"/>
    </source>
</evidence>
<dbReference type="GO" id="GO:0004519">
    <property type="term" value="F:endonuclease activity"/>
    <property type="evidence" value="ECO:0007669"/>
    <property type="project" value="UniProtKB-KW"/>
</dbReference>